<sequence>MLPTVRSVLDLPSVRRGEPTVVGGAAGLDAPVRWVHVSDVSDLHQLLSGGEMVLTTGLPFAGPDPVGRDYLRMLAELRVAALVVELGRSVQQLPAATGECADVLGLPVVTLSRPTAFVAVTEQTHRLIVADQFEELQFAHATHQVFTSLNLARATPTDIVGRAAEMLGDAVVLEDLTHRVLAFAAGPRPTAELLQDWTERSRRAPADWTVVGVGDAAPGGDPTAGSTRWGRLIRPGPPDPDRRSTHASTGVDASRPSGASRTSMVLERAAQSLHLHRMLERDRDALLLQAFGGLLDDLLTGRITDEPEAQARAAALGLQVPAGLGARHVPVVVRLGSGVADDPSDAVAAGEIDRRVLSAVRQEITTAGGTAIGSIRRPGTIALLVGSSRAALVDRLLQATCAAVERRLSTRSVETRNWAVGTSGPVPGLVAAARALAEADHVAEVGLAAAPVADGTRQRLFRPSDVRLRGLLTLLRHDHRVQQFAESELGRLLDHDARTGERLTDVLRAFLASGGGKTDTARRTGLSRPTLYSRLASIERILGVSLESVESRTSLHAALMLIDLH</sequence>
<protein>
    <submittedName>
        <fullName evidence="6">PucR family transcriptional regulator</fullName>
    </submittedName>
</protein>
<evidence type="ECO:0000259" key="3">
    <source>
        <dbReference type="Pfam" id="PF07905"/>
    </source>
</evidence>
<feature type="domain" description="Purine catabolism PurC-like" evidence="3">
    <location>
        <begin position="8"/>
        <end position="128"/>
    </location>
</feature>
<comment type="similarity">
    <text evidence="1">Belongs to the CdaR family.</text>
</comment>
<dbReference type="Pfam" id="PF17853">
    <property type="entry name" value="GGDEF_2"/>
    <property type="match status" value="1"/>
</dbReference>
<evidence type="ECO:0000256" key="1">
    <source>
        <dbReference type="ARBA" id="ARBA00006754"/>
    </source>
</evidence>
<dbReference type="InterPro" id="IPR012914">
    <property type="entry name" value="PucR_dom"/>
</dbReference>
<dbReference type="EMBL" id="SZZH01000001">
    <property type="protein sequence ID" value="TKV61220.1"/>
    <property type="molecule type" value="Genomic_DNA"/>
</dbReference>
<dbReference type="InterPro" id="IPR025736">
    <property type="entry name" value="PucR_C-HTH_dom"/>
</dbReference>
<dbReference type="Proteomes" id="UP000306985">
    <property type="component" value="Unassembled WGS sequence"/>
</dbReference>
<feature type="domain" description="CdaR GGDEF-like" evidence="5">
    <location>
        <begin position="301"/>
        <end position="445"/>
    </location>
</feature>
<dbReference type="Pfam" id="PF13556">
    <property type="entry name" value="HTH_30"/>
    <property type="match status" value="1"/>
</dbReference>
<evidence type="ECO:0000313" key="7">
    <source>
        <dbReference type="Proteomes" id="UP000306985"/>
    </source>
</evidence>
<dbReference type="InterPro" id="IPR051448">
    <property type="entry name" value="CdaR-like_regulators"/>
</dbReference>
<comment type="caution">
    <text evidence="6">The sequence shown here is derived from an EMBL/GenBank/DDBJ whole genome shotgun (WGS) entry which is preliminary data.</text>
</comment>
<accession>A0A4U6QL13</accession>
<gene>
    <name evidence="6" type="ORF">FDO65_06250</name>
</gene>
<organism evidence="6 7">
    <name type="scientific">Nakamurella flava</name>
    <dbReference type="NCBI Taxonomy" id="2576308"/>
    <lineage>
        <taxon>Bacteria</taxon>
        <taxon>Bacillati</taxon>
        <taxon>Actinomycetota</taxon>
        <taxon>Actinomycetes</taxon>
        <taxon>Nakamurellales</taxon>
        <taxon>Nakamurellaceae</taxon>
        <taxon>Nakamurella</taxon>
    </lineage>
</organism>
<dbReference type="AlphaFoldDB" id="A0A4U6QL13"/>
<feature type="compositionally biased region" description="Low complexity" evidence="2">
    <location>
        <begin position="211"/>
        <end position="225"/>
    </location>
</feature>
<proteinExistence type="inferred from homology"/>
<evidence type="ECO:0000256" key="2">
    <source>
        <dbReference type="SAM" id="MobiDB-lite"/>
    </source>
</evidence>
<feature type="domain" description="PucR C-terminal helix-turn-helix" evidence="4">
    <location>
        <begin position="503"/>
        <end position="560"/>
    </location>
</feature>
<feature type="region of interest" description="Disordered" evidence="2">
    <location>
        <begin position="211"/>
        <end position="263"/>
    </location>
</feature>
<reference evidence="6 7" key="1">
    <citation type="submission" date="2019-05" db="EMBL/GenBank/DDBJ databases">
        <title>Nakamurella sp. N5BH11, whole genome shotgun sequence.</title>
        <authorList>
            <person name="Tuo L."/>
        </authorList>
    </citation>
    <scope>NUCLEOTIDE SEQUENCE [LARGE SCALE GENOMIC DNA]</scope>
    <source>
        <strain evidence="6 7">N5BH11</strain>
    </source>
</reference>
<dbReference type="Pfam" id="PF07905">
    <property type="entry name" value="PucR"/>
    <property type="match status" value="1"/>
</dbReference>
<keyword evidence="7" id="KW-1185">Reference proteome</keyword>
<evidence type="ECO:0000313" key="6">
    <source>
        <dbReference type="EMBL" id="TKV61220.1"/>
    </source>
</evidence>
<dbReference type="PANTHER" id="PTHR33744:SF1">
    <property type="entry name" value="DNA-BINDING TRANSCRIPTIONAL ACTIVATOR ADER"/>
    <property type="match status" value="1"/>
</dbReference>
<dbReference type="PANTHER" id="PTHR33744">
    <property type="entry name" value="CARBOHYDRATE DIACID REGULATOR"/>
    <property type="match status" value="1"/>
</dbReference>
<evidence type="ECO:0000259" key="5">
    <source>
        <dbReference type="Pfam" id="PF17853"/>
    </source>
</evidence>
<dbReference type="InterPro" id="IPR041522">
    <property type="entry name" value="CdaR_GGDEF"/>
</dbReference>
<dbReference type="Gene3D" id="1.10.10.2840">
    <property type="entry name" value="PucR C-terminal helix-turn-helix domain"/>
    <property type="match status" value="1"/>
</dbReference>
<dbReference type="OrthoDB" id="2973014at2"/>
<dbReference type="RefSeq" id="WP_137448524.1">
    <property type="nucleotide sequence ID" value="NZ_SZZH01000001.1"/>
</dbReference>
<dbReference type="InterPro" id="IPR042070">
    <property type="entry name" value="PucR_C-HTH_sf"/>
</dbReference>
<evidence type="ECO:0000259" key="4">
    <source>
        <dbReference type="Pfam" id="PF13556"/>
    </source>
</evidence>
<name>A0A4U6QL13_9ACTN</name>